<accession>A0A518FWP2</accession>
<gene>
    <name evidence="1" type="ORF">Pan153_53320</name>
</gene>
<proteinExistence type="predicted"/>
<dbReference type="EMBL" id="CP036317">
    <property type="protein sequence ID" value="QDV20656.1"/>
    <property type="molecule type" value="Genomic_DNA"/>
</dbReference>
<protein>
    <submittedName>
        <fullName evidence="1">Uncharacterized protein</fullName>
    </submittedName>
</protein>
<organism evidence="1 2">
    <name type="scientific">Gimesia panareensis</name>
    <dbReference type="NCBI Taxonomy" id="2527978"/>
    <lineage>
        <taxon>Bacteria</taxon>
        <taxon>Pseudomonadati</taxon>
        <taxon>Planctomycetota</taxon>
        <taxon>Planctomycetia</taxon>
        <taxon>Planctomycetales</taxon>
        <taxon>Planctomycetaceae</taxon>
        <taxon>Gimesia</taxon>
    </lineage>
</organism>
<dbReference type="Proteomes" id="UP000320839">
    <property type="component" value="Chromosome"/>
</dbReference>
<evidence type="ECO:0000313" key="1">
    <source>
        <dbReference type="EMBL" id="QDV20656.1"/>
    </source>
</evidence>
<dbReference type="AlphaFoldDB" id="A0A518FWP2"/>
<name>A0A518FWP2_9PLAN</name>
<sequence length="64" mass="7202">MCEASRLPVSKFFVEQVNRCQLSEYESENDDGDMIVTFRQWAKPSVLPYLYSGQLHLGSLGGSS</sequence>
<evidence type="ECO:0000313" key="2">
    <source>
        <dbReference type="Proteomes" id="UP000320839"/>
    </source>
</evidence>
<reference evidence="1 2" key="1">
    <citation type="submission" date="2019-02" db="EMBL/GenBank/DDBJ databases">
        <title>Deep-cultivation of Planctomycetes and their phenomic and genomic characterization uncovers novel biology.</title>
        <authorList>
            <person name="Wiegand S."/>
            <person name="Jogler M."/>
            <person name="Boedeker C."/>
            <person name="Pinto D."/>
            <person name="Vollmers J."/>
            <person name="Rivas-Marin E."/>
            <person name="Kohn T."/>
            <person name="Peeters S.H."/>
            <person name="Heuer A."/>
            <person name="Rast P."/>
            <person name="Oberbeckmann S."/>
            <person name="Bunk B."/>
            <person name="Jeske O."/>
            <person name="Meyerdierks A."/>
            <person name="Storesund J.E."/>
            <person name="Kallscheuer N."/>
            <person name="Luecker S."/>
            <person name="Lage O.M."/>
            <person name="Pohl T."/>
            <person name="Merkel B.J."/>
            <person name="Hornburger P."/>
            <person name="Mueller R.-W."/>
            <person name="Bruemmer F."/>
            <person name="Labrenz M."/>
            <person name="Spormann A.M."/>
            <person name="Op den Camp H."/>
            <person name="Overmann J."/>
            <person name="Amann R."/>
            <person name="Jetten M.S.M."/>
            <person name="Mascher T."/>
            <person name="Medema M.H."/>
            <person name="Devos D.P."/>
            <person name="Kaster A.-K."/>
            <person name="Ovreas L."/>
            <person name="Rohde M."/>
            <person name="Galperin M.Y."/>
            <person name="Jogler C."/>
        </authorList>
    </citation>
    <scope>NUCLEOTIDE SEQUENCE [LARGE SCALE GENOMIC DNA]</scope>
    <source>
        <strain evidence="1 2">Pan153</strain>
    </source>
</reference>